<reference evidence="6" key="1">
    <citation type="submission" date="2020-10" db="EMBL/GenBank/DDBJ databases">
        <title>Taxonomic study of unclassified bacteria belonging to the class Ktedonobacteria.</title>
        <authorList>
            <person name="Yabe S."/>
            <person name="Wang C.M."/>
            <person name="Zheng Y."/>
            <person name="Sakai Y."/>
            <person name="Cavaletti L."/>
            <person name="Monciardini P."/>
            <person name="Donadio S."/>
        </authorList>
    </citation>
    <scope>NUCLEOTIDE SEQUENCE</scope>
    <source>
        <strain evidence="6">ID150040</strain>
    </source>
</reference>
<dbReference type="InterPro" id="IPR002933">
    <property type="entry name" value="Peptidase_M20"/>
</dbReference>
<evidence type="ECO:0000256" key="3">
    <source>
        <dbReference type="ARBA" id="ARBA00022801"/>
    </source>
</evidence>
<keyword evidence="2" id="KW-0479">Metal-binding</keyword>
<dbReference type="PANTHER" id="PTHR43808">
    <property type="entry name" value="ACETYLORNITHINE DEACETYLASE"/>
    <property type="match status" value="1"/>
</dbReference>
<dbReference type="SUPFAM" id="SSF53187">
    <property type="entry name" value="Zn-dependent exopeptidases"/>
    <property type="match status" value="1"/>
</dbReference>
<dbReference type="RefSeq" id="WP_220201759.1">
    <property type="nucleotide sequence ID" value="NZ_BNJK01000001.1"/>
</dbReference>
<dbReference type="Gene3D" id="3.30.70.360">
    <property type="match status" value="1"/>
</dbReference>
<organism evidence="6 7">
    <name type="scientific">Reticulibacter mediterranei</name>
    <dbReference type="NCBI Taxonomy" id="2778369"/>
    <lineage>
        <taxon>Bacteria</taxon>
        <taxon>Bacillati</taxon>
        <taxon>Chloroflexota</taxon>
        <taxon>Ktedonobacteria</taxon>
        <taxon>Ktedonobacterales</taxon>
        <taxon>Reticulibacteraceae</taxon>
        <taxon>Reticulibacter</taxon>
    </lineage>
</organism>
<evidence type="ECO:0000256" key="2">
    <source>
        <dbReference type="ARBA" id="ARBA00022723"/>
    </source>
</evidence>
<gene>
    <name evidence="6" type="ORF">KSF_008710</name>
</gene>
<dbReference type="PANTHER" id="PTHR43808:SF17">
    <property type="entry name" value="PEPTIDASE M20"/>
    <property type="match status" value="1"/>
</dbReference>
<evidence type="ECO:0000256" key="4">
    <source>
        <dbReference type="ARBA" id="ARBA00022833"/>
    </source>
</evidence>
<name>A0A8J3IE19_9CHLR</name>
<evidence type="ECO:0000259" key="5">
    <source>
        <dbReference type="Pfam" id="PF07687"/>
    </source>
</evidence>
<evidence type="ECO:0000256" key="1">
    <source>
        <dbReference type="ARBA" id="ARBA00001947"/>
    </source>
</evidence>
<keyword evidence="3" id="KW-0378">Hydrolase</keyword>
<dbReference type="Proteomes" id="UP000597444">
    <property type="component" value="Unassembled WGS sequence"/>
</dbReference>
<dbReference type="AlphaFoldDB" id="A0A8J3IE19"/>
<dbReference type="SUPFAM" id="SSF55031">
    <property type="entry name" value="Bacterial exopeptidase dimerisation domain"/>
    <property type="match status" value="1"/>
</dbReference>
<dbReference type="InterPro" id="IPR011650">
    <property type="entry name" value="Peptidase_M20_dimer"/>
</dbReference>
<comment type="caution">
    <text evidence="6">The sequence shown here is derived from an EMBL/GenBank/DDBJ whole genome shotgun (WGS) entry which is preliminary data.</text>
</comment>
<feature type="domain" description="Peptidase M20 dimerisation" evidence="5">
    <location>
        <begin position="183"/>
        <end position="276"/>
    </location>
</feature>
<keyword evidence="7" id="KW-1185">Reference proteome</keyword>
<dbReference type="EMBL" id="BNJK01000001">
    <property type="protein sequence ID" value="GHO90823.1"/>
    <property type="molecule type" value="Genomic_DNA"/>
</dbReference>
<accession>A0A8J3IE19</accession>
<dbReference type="Pfam" id="PF01546">
    <property type="entry name" value="Peptidase_M20"/>
    <property type="match status" value="1"/>
</dbReference>
<sequence length="381" mass="40261">MSLTSYELDHLRSLAATQADVVVELTQRICAVPAPTGDEWQRGELVAELLRERGYTPEADEVGNVYVRRGQKSDKPVLMVLAHLDTVFPHTTPLKIVRDGDILRGPGIGDNSLSVAAMLGILDILDQLGQQTVVDLVAVANVGEEGLGNLRGARAAVERYRDQLGAVIAIDGNLGHITHAAVGSQRWRITVRGPGGHSYGAFGRPSAIHGLARIIAAIADLPVPQSPKTTYNVGVIEGGTSVNTIAAQATALLDLRSTDVVALAQLAEQVRAIVKQCAGAGLQAEIEVLGERPAGSRSQSDPLVQLAARTLTWLGIEPEYGASSTDANIPISLNIPAICVGVTQVRQVHTLEEWLSIPPIGDGLAQLVWLCIEAGTLIAAQ</sequence>
<dbReference type="InterPro" id="IPR050072">
    <property type="entry name" value="Peptidase_M20A"/>
</dbReference>
<dbReference type="PROSITE" id="PS00758">
    <property type="entry name" value="ARGE_DAPE_CPG2_1"/>
    <property type="match status" value="1"/>
</dbReference>
<protein>
    <submittedName>
        <fullName evidence="6">Peptidase M20</fullName>
    </submittedName>
</protein>
<dbReference type="GO" id="GO:0016787">
    <property type="term" value="F:hydrolase activity"/>
    <property type="evidence" value="ECO:0007669"/>
    <property type="project" value="UniProtKB-KW"/>
</dbReference>
<evidence type="ECO:0000313" key="6">
    <source>
        <dbReference type="EMBL" id="GHO90823.1"/>
    </source>
</evidence>
<keyword evidence="4" id="KW-0862">Zinc</keyword>
<comment type="cofactor">
    <cofactor evidence="1">
        <name>Zn(2+)</name>
        <dbReference type="ChEBI" id="CHEBI:29105"/>
    </cofactor>
</comment>
<dbReference type="InterPro" id="IPR036264">
    <property type="entry name" value="Bact_exopeptidase_dim_dom"/>
</dbReference>
<dbReference type="Gene3D" id="3.40.630.10">
    <property type="entry name" value="Zn peptidases"/>
    <property type="match status" value="1"/>
</dbReference>
<proteinExistence type="predicted"/>
<evidence type="ECO:0000313" key="7">
    <source>
        <dbReference type="Proteomes" id="UP000597444"/>
    </source>
</evidence>
<dbReference type="GO" id="GO:0046872">
    <property type="term" value="F:metal ion binding"/>
    <property type="evidence" value="ECO:0007669"/>
    <property type="project" value="UniProtKB-KW"/>
</dbReference>
<dbReference type="Pfam" id="PF07687">
    <property type="entry name" value="M20_dimer"/>
    <property type="match status" value="1"/>
</dbReference>
<dbReference type="InterPro" id="IPR001261">
    <property type="entry name" value="ArgE/DapE_CS"/>
</dbReference>